<evidence type="ECO:0000313" key="3">
    <source>
        <dbReference type="Proteomes" id="UP000509579"/>
    </source>
</evidence>
<dbReference type="EMBL" id="CP054840">
    <property type="protein sequence ID" value="QKV52393.1"/>
    <property type="molecule type" value="Genomic_DNA"/>
</dbReference>
<dbReference type="AlphaFoldDB" id="A0A6N1X229"/>
<proteinExistence type="predicted"/>
<accession>A0A6N1X229</accession>
<organism evidence="2 3">
    <name type="scientific">Comamonas antarctica</name>
    <dbReference type="NCBI Taxonomy" id="2743470"/>
    <lineage>
        <taxon>Bacteria</taxon>
        <taxon>Pseudomonadati</taxon>
        <taxon>Pseudomonadota</taxon>
        <taxon>Betaproteobacteria</taxon>
        <taxon>Burkholderiales</taxon>
        <taxon>Comamonadaceae</taxon>
        <taxon>Comamonas</taxon>
    </lineage>
</organism>
<dbReference type="Proteomes" id="UP000509579">
    <property type="component" value="Chromosome"/>
</dbReference>
<gene>
    <name evidence="2" type="ORF">HUK68_05435</name>
</gene>
<sequence length="164" mass="17455">MSFLIANGPPIVRTTPPEDPAPLGTLSAGGFWPAIDLAKLRADVAIDGVVTAARLTHAATDALAHVLDELDQWAIAQQAAGHATLASVPAAAINGVSVQVSRFERAVYAYAKANITERYADADATGRAERGDAGRRLLADEYRRDGLHALRDIQRVSRMTSELI</sequence>
<evidence type="ECO:0000313" key="2">
    <source>
        <dbReference type="EMBL" id="QKV52393.1"/>
    </source>
</evidence>
<evidence type="ECO:0000256" key="1">
    <source>
        <dbReference type="SAM" id="MobiDB-lite"/>
    </source>
</evidence>
<dbReference type="KEGG" id="aant:HUK68_05435"/>
<dbReference type="InterPro" id="IPR009225">
    <property type="entry name" value="Phage_head_completion_GpL"/>
</dbReference>
<name>A0A6N1X229_9BURK</name>
<dbReference type="Pfam" id="PF05926">
    <property type="entry name" value="Phage_GPL"/>
    <property type="match status" value="1"/>
</dbReference>
<dbReference type="RefSeq" id="WP_175503274.1">
    <property type="nucleotide sequence ID" value="NZ_CP054840.1"/>
</dbReference>
<protein>
    <submittedName>
        <fullName evidence="2">Head completion/stabilization protein</fullName>
    </submittedName>
</protein>
<feature type="region of interest" description="Disordered" evidence="1">
    <location>
        <begin position="1"/>
        <end position="20"/>
    </location>
</feature>
<reference evidence="2 3" key="1">
    <citation type="submission" date="2020-06" db="EMBL/GenBank/DDBJ databases">
        <title>Acidovorax antarctica sp. nov., isolated from Corinth ice sheet soil, Antarctic Fields Peninsula.</title>
        <authorList>
            <person name="Xu Q."/>
            <person name="Peng F."/>
        </authorList>
    </citation>
    <scope>NUCLEOTIDE SEQUENCE [LARGE SCALE GENOMIC DNA]</scope>
    <source>
        <strain evidence="2 3">16-35-5</strain>
    </source>
</reference>
<keyword evidence="3" id="KW-1185">Reference proteome</keyword>